<proteinExistence type="predicted"/>
<dbReference type="InterPro" id="IPR036890">
    <property type="entry name" value="HATPase_C_sf"/>
</dbReference>
<evidence type="ECO:0000313" key="4">
    <source>
        <dbReference type="Proteomes" id="UP000093053"/>
    </source>
</evidence>
<dbReference type="CDD" id="cd16936">
    <property type="entry name" value="HATPase_RsbW-like"/>
    <property type="match status" value="1"/>
</dbReference>
<feature type="domain" description="Histidine kinase/HSP90-like ATPase" evidence="2">
    <location>
        <begin position="17"/>
        <end position="127"/>
    </location>
</feature>
<dbReference type="KEGG" id="led:BBK82_33625"/>
<protein>
    <recommendedName>
        <fullName evidence="2">Histidine kinase/HSP90-like ATPase domain-containing protein</fullName>
    </recommendedName>
</protein>
<dbReference type="PANTHER" id="PTHR35526">
    <property type="entry name" value="ANTI-SIGMA-F FACTOR RSBW-RELATED"/>
    <property type="match status" value="1"/>
</dbReference>
<evidence type="ECO:0000259" key="2">
    <source>
        <dbReference type="Pfam" id="PF13581"/>
    </source>
</evidence>
<keyword evidence="1" id="KW-0808">Transferase</keyword>
<reference evidence="3 4" key="1">
    <citation type="submission" date="2016-07" db="EMBL/GenBank/DDBJ databases">
        <title>Complete genome sequence of the Lentzea guizhouensis DHS C013.</title>
        <authorList>
            <person name="Cao C."/>
        </authorList>
    </citation>
    <scope>NUCLEOTIDE SEQUENCE [LARGE SCALE GENOMIC DNA]</scope>
    <source>
        <strain evidence="3 4">DHS C013</strain>
    </source>
</reference>
<dbReference type="EMBL" id="CP016793">
    <property type="protein sequence ID" value="ANZ40240.1"/>
    <property type="molecule type" value="Genomic_DNA"/>
</dbReference>
<keyword evidence="1" id="KW-0418">Kinase</keyword>
<dbReference type="AlphaFoldDB" id="A0A1B2HR81"/>
<dbReference type="Proteomes" id="UP000093053">
    <property type="component" value="Chromosome"/>
</dbReference>
<accession>A0A1B2HR81</accession>
<dbReference type="InterPro" id="IPR050267">
    <property type="entry name" value="Anti-sigma-factor_SerPK"/>
</dbReference>
<keyword evidence="1" id="KW-0723">Serine/threonine-protein kinase</keyword>
<name>A0A1B2HR81_9PSEU</name>
<keyword evidence="4" id="KW-1185">Reference proteome</keyword>
<dbReference type="PANTHER" id="PTHR35526:SF3">
    <property type="entry name" value="ANTI-SIGMA-F FACTOR RSBW"/>
    <property type="match status" value="1"/>
</dbReference>
<dbReference type="GO" id="GO:0004674">
    <property type="term" value="F:protein serine/threonine kinase activity"/>
    <property type="evidence" value="ECO:0007669"/>
    <property type="project" value="UniProtKB-KW"/>
</dbReference>
<dbReference type="SUPFAM" id="SSF55874">
    <property type="entry name" value="ATPase domain of HSP90 chaperone/DNA topoisomerase II/histidine kinase"/>
    <property type="match status" value="1"/>
</dbReference>
<dbReference type="STRING" id="1586287.BBK82_33625"/>
<dbReference type="InterPro" id="IPR003594">
    <property type="entry name" value="HATPase_dom"/>
</dbReference>
<organism evidence="3 4">
    <name type="scientific">Lentzea guizhouensis</name>
    <dbReference type="NCBI Taxonomy" id="1586287"/>
    <lineage>
        <taxon>Bacteria</taxon>
        <taxon>Bacillati</taxon>
        <taxon>Actinomycetota</taxon>
        <taxon>Actinomycetes</taxon>
        <taxon>Pseudonocardiales</taxon>
        <taxon>Pseudonocardiaceae</taxon>
        <taxon>Lentzea</taxon>
    </lineage>
</organism>
<dbReference type="OrthoDB" id="3478628at2"/>
<gene>
    <name evidence="3" type="ORF">BBK82_33625</name>
</gene>
<evidence type="ECO:0000256" key="1">
    <source>
        <dbReference type="ARBA" id="ARBA00022527"/>
    </source>
</evidence>
<dbReference type="Gene3D" id="3.30.565.10">
    <property type="entry name" value="Histidine kinase-like ATPase, C-terminal domain"/>
    <property type="match status" value="1"/>
</dbReference>
<dbReference type="Pfam" id="PF13581">
    <property type="entry name" value="HATPase_c_2"/>
    <property type="match status" value="1"/>
</dbReference>
<sequence>MVIGGDPPDTPHVLELNSDVADIAEVRRWARSALPELHEDDLMDVQLVVTELVSNVYDHGRFPARLELAGTGRPDGVTVMVEDASPTLPKLRPSSPDSVRGRGLVLVDQLSEKWGVTPRTTGKAVWAVVPCTESA</sequence>
<evidence type="ECO:0000313" key="3">
    <source>
        <dbReference type="EMBL" id="ANZ40240.1"/>
    </source>
</evidence>